<dbReference type="Gene3D" id="3.30.200.20">
    <property type="entry name" value="Phosphorylase Kinase, domain 1"/>
    <property type="match status" value="1"/>
</dbReference>
<comment type="caution">
    <text evidence="15">Lacks conserved residue(s) required for the propagation of feature annotation.</text>
</comment>
<dbReference type="InterPro" id="IPR000742">
    <property type="entry name" value="EGF"/>
</dbReference>
<gene>
    <name evidence="20" type="ORF">SORBI_3007G215600</name>
</gene>
<protein>
    <recommendedName>
        <fullName evidence="22">Protein kinase domain-containing protein</fullName>
    </recommendedName>
</protein>
<accession>A0A1Z5RB37</accession>
<evidence type="ECO:0000259" key="18">
    <source>
        <dbReference type="PROSITE" id="PS50011"/>
    </source>
</evidence>
<dbReference type="FunFam" id="1.10.510.10:FF:000084">
    <property type="entry name" value="Wall-associated receptor kinase 2"/>
    <property type="match status" value="1"/>
</dbReference>
<dbReference type="InterPro" id="IPR001245">
    <property type="entry name" value="Ser-Thr/Tyr_kinase_cat_dom"/>
</dbReference>
<keyword evidence="13" id="KW-1015">Disulfide bond</keyword>
<keyword evidence="10 16" id="KW-0067">ATP-binding</keyword>
<name>A0A1Z5RB37_SORBI</name>
<evidence type="ECO:0008006" key="22">
    <source>
        <dbReference type="Google" id="ProtNLM"/>
    </source>
</evidence>
<dbReference type="InterPro" id="IPR025287">
    <property type="entry name" value="WAK_GUB"/>
</dbReference>
<dbReference type="GO" id="GO:0005524">
    <property type="term" value="F:ATP binding"/>
    <property type="evidence" value="ECO:0007669"/>
    <property type="project" value="UniProtKB-UniRule"/>
</dbReference>
<dbReference type="FunFam" id="3.30.200.20:FF:000043">
    <property type="entry name" value="Wall-associated receptor kinase 2"/>
    <property type="match status" value="1"/>
</dbReference>
<evidence type="ECO:0000256" key="14">
    <source>
        <dbReference type="ARBA" id="ARBA00023180"/>
    </source>
</evidence>
<feature type="domain" description="EGF-like" evidence="19">
    <location>
        <begin position="364"/>
        <end position="401"/>
    </location>
</feature>
<keyword evidence="12" id="KW-0472">Membrane</keyword>
<comment type="subcellular location">
    <subcellularLocation>
        <location evidence="1">Membrane</location>
        <topology evidence="1">Single-pass type I membrane protein</topology>
    </subcellularLocation>
</comment>
<dbReference type="InParanoid" id="A0A1Z5RB37"/>
<evidence type="ECO:0000256" key="2">
    <source>
        <dbReference type="ARBA" id="ARBA00022527"/>
    </source>
</evidence>
<keyword evidence="21" id="KW-1185">Reference proteome</keyword>
<dbReference type="InterPro" id="IPR049883">
    <property type="entry name" value="NOTCH1_EGF-like"/>
</dbReference>
<dbReference type="GO" id="GO:0005509">
    <property type="term" value="F:calcium ion binding"/>
    <property type="evidence" value="ECO:0007669"/>
    <property type="project" value="InterPro"/>
</dbReference>
<reference evidence="20 21" key="1">
    <citation type="journal article" date="2009" name="Nature">
        <title>The Sorghum bicolor genome and the diversification of grasses.</title>
        <authorList>
            <person name="Paterson A.H."/>
            <person name="Bowers J.E."/>
            <person name="Bruggmann R."/>
            <person name="Dubchak I."/>
            <person name="Grimwood J."/>
            <person name="Gundlach H."/>
            <person name="Haberer G."/>
            <person name="Hellsten U."/>
            <person name="Mitros T."/>
            <person name="Poliakov A."/>
            <person name="Schmutz J."/>
            <person name="Spannagl M."/>
            <person name="Tang H."/>
            <person name="Wang X."/>
            <person name="Wicker T."/>
            <person name="Bharti A.K."/>
            <person name="Chapman J."/>
            <person name="Feltus F.A."/>
            <person name="Gowik U."/>
            <person name="Grigoriev I.V."/>
            <person name="Lyons E."/>
            <person name="Maher C.A."/>
            <person name="Martis M."/>
            <person name="Narechania A."/>
            <person name="Otillar R.P."/>
            <person name="Penning B.W."/>
            <person name="Salamov A.A."/>
            <person name="Wang Y."/>
            <person name="Zhang L."/>
            <person name="Carpita N.C."/>
            <person name="Freeling M."/>
            <person name="Gingle A.R."/>
            <person name="Hash C.T."/>
            <person name="Keller B."/>
            <person name="Klein P."/>
            <person name="Kresovich S."/>
            <person name="McCann M.C."/>
            <person name="Ming R."/>
            <person name="Peterson D.G."/>
            <person name="Mehboob-ur-Rahman"/>
            <person name="Ware D."/>
            <person name="Westhoff P."/>
            <person name="Mayer K.F."/>
            <person name="Messing J."/>
            <person name="Rokhsar D.S."/>
        </authorList>
    </citation>
    <scope>NUCLEOTIDE SEQUENCE [LARGE SCALE GENOMIC DNA]</scope>
    <source>
        <strain evidence="21">cv. BTx623</strain>
    </source>
</reference>
<dbReference type="GO" id="GO:0005886">
    <property type="term" value="C:plasma membrane"/>
    <property type="evidence" value="ECO:0000318"/>
    <property type="project" value="GO_Central"/>
</dbReference>
<dbReference type="CDD" id="cd00054">
    <property type="entry name" value="EGF_CA"/>
    <property type="match status" value="2"/>
</dbReference>
<keyword evidence="8 16" id="KW-0547">Nucleotide-binding</keyword>
<evidence type="ECO:0000256" key="12">
    <source>
        <dbReference type="ARBA" id="ARBA00023136"/>
    </source>
</evidence>
<dbReference type="InterPro" id="IPR011009">
    <property type="entry name" value="Kinase-like_dom_sf"/>
</dbReference>
<keyword evidence="14" id="KW-0325">Glycoprotein</keyword>
<evidence type="ECO:0000256" key="3">
    <source>
        <dbReference type="ARBA" id="ARBA00022536"/>
    </source>
</evidence>
<feature type="domain" description="Protein kinase" evidence="18">
    <location>
        <begin position="490"/>
        <end position="760"/>
    </location>
</feature>
<dbReference type="OMA" id="MKKAACE"/>
<dbReference type="eggNOG" id="ENOG502RMXX">
    <property type="taxonomic scope" value="Eukaryota"/>
</dbReference>
<sequence length="813" mass="87386">MNTNVVVASKTVVALAALVATTLPMLPPSSAAQAAATATTTATGLGSTSCTRTCGNISIPYPFGVEPGCYHAAGFNLTCKQQHSHHHHHQPPKLFLGDGTVQVLDISVEHNTVCINSPGVQLQYDSISQIGPANGTWGLGLPKTGPYFLSESASMVEAIGCSIQVSILGGLNNSLVSSCTAICPLIFSKGGGVSGTIGNGNCTGIGCCRASIVVGYSSYTIQIERISGPGWYVPTSVFIVDQSFFVSINSNGERIPGSLTTATLDWIIGTSTCPTNNKTAPECLSSHSYCQNSSSLGHGGYTCQCANGYQGNPYVHGGCQDIDECKYPNQYVCYGVCKNTPGSYICQCNTGYTGNASIPNGCTDIDECNHKEAYSCYGICQNFPGSFHCQCPEGSSGNYSIKGGCITIKNSFTGLSIGLGVGGGTGLLLLALGGPYIMHKIKLQKANKVKQRLFKQNHGLLLQQLISHNTDISERMIITLSGIEKATNNFDKARIVGGGGHGVVFKGILDLQVVAVKKSKIVVQREINEFINEVAVLSQVNHRNVVKLLGCCLETEVPLLVYEFISNGTLCHHLHIDGPISLPWDDRMRIATEVAKALSYLHSAASMPVFHRDIKSANILLDDALTAKVSDFGASRYIPIDQTGVTTVVQGTMGYLDPMYYYTGRLTDKSDVFSFGVLLVELLTRKKPYVYRSVDNDGLVSHFVSLLAEGKLVDIIDPQVMEEKGGEIQEVITLAAMCTKLKGEDRPTMREVEMTLESLLVNKKRLVQYNGTPMSNCGDEATTHYMAIGRDCNEASRQYTMEEEIWLSASYPR</sequence>
<dbReference type="AlphaFoldDB" id="A0A1Z5RB37"/>
<dbReference type="InterPro" id="IPR008271">
    <property type="entry name" value="Ser/Thr_kinase_AS"/>
</dbReference>
<dbReference type="PROSITE" id="PS01187">
    <property type="entry name" value="EGF_CA"/>
    <property type="match status" value="2"/>
</dbReference>
<dbReference type="Pfam" id="PF07714">
    <property type="entry name" value="PK_Tyr_Ser-Thr"/>
    <property type="match status" value="1"/>
</dbReference>
<dbReference type="Proteomes" id="UP000000768">
    <property type="component" value="Chromosome 7"/>
</dbReference>
<dbReference type="PANTHER" id="PTHR27005">
    <property type="entry name" value="WALL-ASSOCIATED RECEPTOR KINASE-LIKE 21"/>
    <property type="match status" value="1"/>
</dbReference>
<keyword evidence="3 15" id="KW-0245">EGF-like domain</keyword>
<reference evidence="21" key="2">
    <citation type="journal article" date="2018" name="Plant J.">
        <title>The Sorghum bicolor reference genome: improved assembly, gene annotations, a transcriptome atlas, and signatures of genome organization.</title>
        <authorList>
            <person name="McCormick R.F."/>
            <person name="Truong S.K."/>
            <person name="Sreedasyam A."/>
            <person name="Jenkins J."/>
            <person name="Shu S."/>
            <person name="Sims D."/>
            <person name="Kennedy M."/>
            <person name="Amirebrahimi M."/>
            <person name="Weers B.D."/>
            <person name="McKinley B."/>
            <person name="Mattison A."/>
            <person name="Morishige D.T."/>
            <person name="Grimwood J."/>
            <person name="Schmutz J."/>
            <person name="Mullet J.E."/>
        </authorList>
    </citation>
    <scope>NUCLEOTIDE SEQUENCE [LARGE SCALE GENOMIC DNA]</scope>
    <source>
        <strain evidence="21">cv. BTx623</strain>
    </source>
</reference>
<dbReference type="Gene3D" id="2.10.25.10">
    <property type="entry name" value="Laminin"/>
    <property type="match status" value="3"/>
</dbReference>
<evidence type="ECO:0000259" key="19">
    <source>
        <dbReference type="PROSITE" id="PS50026"/>
    </source>
</evidence>
<keyword evidence="4" id="KW-0808">Transferase</keyword>
<evidence type="ECO:0000256" key="9">
    <source>
        <dbReference type="ARBA" id="ARBA00022777"/>
    </source>
</evidence>
<dbReference type="SUPFAM" id="SSF56112">
    <property type="entry name" value="Protein kinase-like (PK-like)"/>
    <property type="match status" value="1"/>
</dbReference>
<dbReference type="PROSITE" id="PS50011">
    <property type="entry name" value="PROTEIN_KINASE_DOM"/>
    <property type="match status" value="1"/>
</dbReference>
<keyword evidence="11" id="KW-1133">Transmembrane helix</keyword>
<dbReference type="PANTHER" id="PTHR27005:SF431">
    <property type="entry name" value="PROTEIN KINASE DOMAIN-CONTAINING PROTEIN"/>
    <property type="match status" value="1"/>
</dbReference>
<organism evidence="20 21">
    <name type="scientific">Sorghum bicolor</name>
    <name type="common">Sorghum</name>
    <name type="synonym">Sorghum vulgare</name>
    <dbReference type="NCBI Taxonomy" id="4558"/>
    <lineage>
        <taxon>Eukaryota</taxon>
        <taxon>Viridiplantae</taxon>
        <taxon>Streptophyta</taxon>
        <taxon>Embryophyta</taxon>
        <taxon>Tracheophyta</taxon>
        <taxon>Spermatophyta</taxon>
        <taxon>Magnoliopsida</taxon>
        <taxon>Liliopsida</taxon>
        <taxon>Poales</taxon>
        <taxon>Poaceae</taxon>
        <taxon>PACMAD clade</taxon>
        <taxon>Panicoideae</taxon>
        <taxon>Andropogonodae</taxon>
        <taxon>Andropogoneae</taxon>
        <taxon>Sorghinae</taxon>
        <taxon>Sorghum</taxon>
    </lineage>
</organism>
<dbReference type="PROSITE" id="PS00108">
    <property type="entry name" value="PROTEIN_KINASE_ST"/>
    <property type="match status" value="1"/>
</dbReference>
<evidence type="ECO:0000256" key="8">
    <source>
        <dbReference type="ARBA" id="ARBA00022741"/>
    </source>
</evidence>
<evidence type="ECO:0000313" key="21">
    <source>
        <dbReference type="Proteomes" id="UP000000768"/>
    </source>
</evidence>
<dbReference type="SMART" id="SM00179">
    <property type="entry name" value="EGF_CA"/>
    <property type="match status" value="2"/>
</dbReference>
<dbReference type="STRING" id="4558.A0A1Z5RB37"/>
<dbReference type="InterPro" id="IPR000719">
    <property type="entry name" value="Prot_kinase_dom"/>
</dbReference>
<dbReference type="SUPFAM" id="SSF57184">
    <property type="entry name" value="Growth factor receptor domain"/>
    <property type="match status" value="1"/>
</dbReference>
<dbReference type="InterPro" id="IPR017441">
    <property type="entry name" value="Protein_kinase_ATP_BS"/>
</dbReference>
<evidence type="ECO:0000256" key="17">
    <source>
        <dbReference type="SAM" id="SignalP"/>
    </source>
</evidence>
<keyword evidence="2" id="KW-0723">Serine/threonine-protein kinase</keyword>
<dbReference type="InterPro" id="IPR009030">
    <property type="entry name" value="Growth_fac_rcpt_cys_sf"/>
</dbReference>
<evidence type="ECO:0000256" key="1">
    <source>
        <dbReference type="ARBA" id="ARBA00004479"/>
    </source>
</evidence>
<keyword evidence="6 17" id="KW-0732">Signal</keyword>
<dbReference type="GO" id="GO:0004674">
    <property type="term" value="F:protein serine/threonine kinase activity"/>
    <property type="evidence" value="ECO:0007669"/>
    <property type="project" value="UniProtKB-KW"/>
</dbReference>
<evidence type="ECO:0000256" key="5">
    <source>
        <dbReference type="ARBA" id="ARBA00022692"/>
    </source>
</evidence>
<dbReference type="FunCoup" id="A0A1Z5RB37">
    <property type="interactions" value="4"/>
</dbReference>
<feature type="domain" description="EGF-like" evidence="19">
    <location>
        <begin position="321"/>
        <end position="358"/>
    </location>
</feature>
<feature type="binding site" evidence="16">
    <location>
        <position position="518"/>
    </location>
    <ligand>
        <name>ATP</name>
        <dbReference type="ChEBI" id="CHEBI:30616"/>
    </ligand>
</feature>
<feature type="signal peptide" evidence="17">
    <location>
        <begin position="1"/>
        <end position="31"/>
    </location>
</feature>
<feature type="chain" id="PRO_5012396630" description="Protein kinase domain-containing protein" evidence="17">
    <location>
        <begin position="32"/>
        <end position="813"/>
    </location>
</feature>
<dbReference type="SMART" id="SM00220">
    <property type="entry name" value="S_TKc"/>
    <property type="match status" value="1"/>
</dbReference>
<dbReference type="InterPro" id="IPR000152">
    <property type="entry name" value="EGF-type_Asp/Asn_hydroxyl_site"/>
</dbReference>
<evidence type="ECO:0000256" key="7">
    <source>
        <dbReference type="ARBA" id="ARBA00022737"/>
    </source>
</evidence>
<keyword evidence="9" id="KW-0418">Kinase</keyword>
<dbReference type="GO" id="GO:0007166">
    <property type="term" value="P:cell surface receptor signaling pathway"/>
    <property type="evidence" value="ECO:0000318"/>
    <property type="project" value="GO_Central"/>
</dbReference>
<keyword evidence="5" id="KW-0812">Transmembrane</keyword>
<dbReference type="GO" id="GO:0030247">
    <property type="term" value="F:polysaccharide binding"/>
    <property type="evidence" value="ECO:0007669"/>
    <property type="project" value="InterPro"/>
</dbReference>
<dbReference type="InterPro" id="IPR001881">
    <property type="entry name" value="EGF-like_Ca-bd_dom"/>
</dbReference>
<evidence type="ECO:0000256" key="4">
    <source>
        <dbReference type="ARBA" id="ARBA00022679"/>
    </source>
</evidence>
<evidence type="ECO:0000313" key="20">
    <source>
        <dbReference type="EMBL" id="OQU80970.1"/>
    </source>
</evidence>
<evidence type="ECO:0000256" key="13">
    <source>
        <dbReference type="ARBA" id="ARBA00023157"/>
    </source>
</evidence>
<evidence type="ECO:0000256" key="16">
    <source>
        <dbReference type="PROSITE-ProRule" id="PRU10141"/>
    </source>
</evidence>
<dbReference type="InterPro" id="IPR045274">
    <property type="entry name" value="WAK-like"/>
</dbReference>
<evidence type="ECO:0000256" key="6">
    <source>
        <dbReference type="ARBA" id="ARBA00022729"/>
    </source>
</evidence>
<evidence type="ECO:0000256" key="10">
    <source>
        <dbReference type="ARBA" id="ARBA00022840"/>
    </source>
</evidence>
<dbReference type="Gramene" id="OQU80970">
    <property type="protein sequence ID" value="OQU80970"/>
    <property type="gene ID" value="SORBI_3007G215600"/>
</dbReference>
<keyword evidence="7" id="KW-0677">Repeat</keyword>
<dbReference type="PROSITE" id="PS50026">
    <property type="entry name" value="EGF_3"/>
    <property type="match status" value="2"/>
</dbReference>
<dbReference type="Pfam" id="PF13947">
    <property type="entry name" value="GUB_WAK_bind"/>
    <property type="match status" value="1"/>
</dbReference>
<evidence type="ECO:0000256" key="11">
    <source>
        <dbReference type="ARBA" id="ARBA00022989"/>
    </source>
</evidence>
<dbReference type="PROSITE" id="PS00010">
    <property type="entry name" value="ASX_HYDROXYL"/>
    <property type="match status" value="2"/>
</dbReference>
<proteinExistence type="predicted"/>
<dbReference type="PROSITE" id="PS00107">
    <property type="entry name" value="PROTEIN_KINASE_ATP"/>
    <property type="match status" value="1"/>
</dbReference>
<dbReference type="EMBL" id="CM000766">
    <property type="protein sequence ID" value="OQU80970.1"/>
    <property type="molecule type" value="Genomic_DNA"/>
</dbReference>
<dbReference type="Gene3D" id="1.10.510.10">
    <property type="entry name" value="Transferase(Phosphotransferase) domain 1"/>
    <property type="match status" value="1"/>
</dbReference>
<dbReference type="SMART" id="SM00181">
    <property type="entry name" value="EGF"/>
    <property type="match status" value="3"/>
</dbReference>
<dbReference type="FunFam" id="2.10.25.10:FF:000355">
    <property type="entry name" value="Wall-associated receptor kinase 3"/>
    <property type="match status" value="2"/>
</dbReference>
<evidence type="ECO:0000256" key="15">
    <source>
        <dbReference type="PROSITE-ProRule" id="PRU00076"/>
    </source>
</evidence>
<dbReference type="InterPro" id="IPR018097">
    <property type="entry name" value="EGF_Ca-bd_CS"/>
</dbReference>
<dbReference type="Pfam" id="PF07645">
    <property type="entry name" value="EGF_CA"/>
    <property type="match status" value="2"/>
</dbReference>